<dbReference type="Proteomes" id="UP001281410">
    <property type="component" value="Unassembled WGS sequence"/>
</dbReference>
<feature type="region of interest" description="Disordered" evidence="1">
    <location>
        <begin position="1"/>
        <end position="21"/>
    </location>
</feature>
<keyword evidence="3" id="KW-1185">Reference proteome</keyword>
<evidence type="ECO:0000313" key="3">
    <source>
        <dbReference type="Proteomes" id="UP001281410"/>
    </source>
</evidence>
<organism evidence="2 3">
    <name type="scientific">Dipteronia sinensis</name>
    <dbReference type="NCBI Taxonomy" id="43782"/>
    <lineage>
        <taxon>Eukaryota</taxon>
        <taxon>Viridiplantae</taxon>
        <taxon>Streptophyta</taxon>
        <taxon>Embryophyta</taxon>
        <taxon>Tracheophyta</taxon>
        <taxon>Spermatophyta</taxon>
        <taxon>Magnoliopsida</taxon>
        <taxon>eudicotyledons</taxon>
        <taxon>Gunneridae</taxon>
        <taxon>Pentapetalae</taxon>
        <taxon>rosids</taxon>
        <taxon>malvids</taxon>
        <taxon>Sapindales</taxon>
        <taxon>Sapindaceae</taxon>
        <taxon>Hippocastanoideae</taxon>
        <taxon>Acereae</taxon>
        <taxon>Dipteronia</taxon>
    </lineage>
</organism>
<dbReference type="EMBL" id="JANJYJ010000008">
    <property type="protein sequence ID" value="KAK3192903.1"/>
    <property type="molecule type" value="Genomic_DNA"/>
</dbReference>
<sequence length="162" mass="18170">MKEWDSCSRGGSKETGGWTSKAGREHTLPFRHVFDRHYMSLFLLKQQGLSQLAQIYLKLSTDEDQPPSVALEEETGFPLAVEEVTNSLLPFSQRTTSPAMVSIAATEQLPQVLSIAGAQQLFWRRWWPVLLQRASSIIVIDHDRSGDFDCDGFAVVTETSLL</sequence>
<evidence type="ECO:0000256" key="1">
    <source>
        <dbReference type="SAM" id="MobiDB-lite"/>
    </source>
</evidence>
<dbReference type="AlphaFoldDB" id="A0AAE0DW00"/>
<accession>A0AAE0DW00</accession>
<name>A0AAE0DW00_9ROSI</name>
<proteinExistence type="predicted"/>
<evidence type="ECO:0000313" key="2">
    <source>
        <dbReference type="EMBL" id="KAK3192903.1"/>
    </source>
</evidence>
<gene>
    <name evidence="2" type="ORF">Dsin_024213</name>
</gene>
<protein>
    <submittedName>
        <fullName evidence="2">Uncharacterized protein</fullName>
    </submittedName>
</protein>
<comment type="caution">
    <text evidence="2">The sequence shown here is derived from an EMBL/GenBank/DDBJ whole genome shotgun (WGS) entry which is preliminary data.</text>
</comment>
<reference evidence="2" key="1">
    <citation type="journal article" date="2023" name="Plant J.">
        <title>Genome sequences and population genomics provide insights into the demographic history, inbreeding, and mutation load of two 'living fossil' tree species of Dipteronia.</title>
        <authorList>
            <person name="Feng Y."/>
            <person name="Comes H.P."/>
            <person name="Chen J."/>
            <person name="Zhu S."/>
            <person name="Lu R."/>
            <person name="Zhang X."/>
            <person name="Li P."/>
            <person name="Qiu J."/>
            <person name="Olsen K.M."/>
            <person name="Qiu Y."/>
        </authorList>
    </citation>
    <scope>NUCLEOTIDE SEQUENCE</scope>
    <source>
        <strain evidence="2">NBL</strain>
    </source>
</reference>